<dbReference type="AlphaFoldDB" id="A0A9E7NA87"/>
<gene>
    <name evidence="2" type="ORF">NGM29_04745</name>
</gene>
<keyword evidence="3" id="KW-1185">Reference proteome</keyword>
<feature type="compositionally biased region" description="Basic and acidic residues" evidence="1">
    <location>
        <begin position="154"/>
        <end position="190"/>
    </location>
</feature>
<dbReference type="RefSeq" id="WP_254159273.1">
    <property type="nucleotide sequence ID" value="NZ_CP100355.1"/>
</dbReference>
<feature type="compositionally biased region" description="Low complexity" evidence="1">
    <location>
        <begin position="36"/>
        <end position="55"/>
    </location>
</feature>
<feature type="compositionally biased region" description="Basic and acidic residues" evidence="1">
    <location>
        <begin position="223"/>
        <end position="233"/>
    </location>
</feature>
<dbReference type="KEGG" id="sawl:NGM29_04745"/>
<dbReference type="EMBL" id="CP100355">
    <property type="protein sequence ID" value="UTF54587.1"/>
    <property type="molecule type" value="Genomic_DNA"/>
</dbReference>
<dbReference type="GeneID" id="73289329"/>
<evidence type="ECO:0000313" key="2">
    <source>
        <dbReference type="EMBL" id="UTF54587.1"/>
    </source>
</evidence>
<evidence type="ECO:0000313" key="3">
    <source>
        <dbReference type="Proteomes" id="UP001056855"/>
    </source>
</evidence>
<reference evidence="2" key="1">
    <citation type="submission" date="2022-06" db="EMBL/GenBank/DDBJ databases">
        <title>Diverse halophilic archaea isolated from saline environments.</title>
        <authorList>
            <person name="Cui H.-L."/>
        </authorList>
    </citation>
    <scope>NUCLEOTIDE SEQUENCE</scope>
    <source>
        <strain evidence="2">WLHS1</strain>
    </source>
</reference>
<proteinExistence type="predicted"/>
<organism evidence="2 3">
    <name type="scientific">Natronosalvus rutilus</name>
    <dbReference type="NCBI Taxonomy" id="2953753"/>
    <lineage>
        <taxon>Archaea</taxon>
        <taxon>Methanobacteriati</taxon>
        <taxon>Methanobacteriota</taxon>
        <taxon>Stenosarchaea group</taxon>
        <taxon>Halobacteria</taxon>
        <taxon>Halobacteriales</taxon>
        <taxon>Natrialbaceae</taxon>
        <taxon>Natronosalvus</taxon>
    </lineage>
</organism>
<accession>A0A9E7NA87</accession>
<feature type="compositionally biased region" description="Low complexity" evidence="1">
    <location>
        <begin position="63"/>
        <end position="72"/>
    </location>
</feature>
<dbReference type="Pfam" id="PF09845">
    <property type="entry name" value="OapC"/>
    <property type="match status" value="2"/>
</dbReference>
<sequence>MPHQCTTCGRTFPDGSKEMLSGCPNCGGNKFQFAPASSSSATSSGTDTDTESATGGQSGGITRASESASSSESDGDGRGITQSGSGSVSESASGSESGTGSGPRATSTSTSTSPSTSTSTSESTSTNRTWPQTASEPASSGQDDAPAEFTEWPESARRPDDRERAEKHTERPAPRADDSTVEAGDTHTEPEGSDGDEDAAQASARSDVVSSDELPASSATGPADEKAGPDVENGRVVSEPTDDERPSLEDLREELNEQFESIKILKPGQYELNLMELYDREEYIVSLQEDGRYVIDVPDSWRDGGDSDQ</sequence>
<dbReference type="InterPro" id="IPR018645">
    <property type="entry name" value="OapC-like"/>
</dbReference>
<feature type="compositionally biased region" description="Polar residues" evidence="1">
    <location>
        <begin position="127"/>
        <end position="142"/>
    </location>
</feature>
<feature type="compositionally biased region" description="Basic and acidic residues" evidence="1">
    <location>
        <begin position="243"/>
        <end position="252"/>
    </location>
</feature>
<protein>
    <submittedName>
        <fullName evidence="2">Zn-ribbon domain-containing protein</fullName>
    </submittedName>
</protein>
<evidence type="ECO:0000256" key="1">
    <source>
        <dbReference type="SAM" id="MobiDB-lite"/>
    </source>
</evidence>
<feature type="region of interest" description="Disordered" evidence="1">
    <location>
        <begin position="25"/>
        <end position="252"/>
    </location>
</feature>
<feature type="compositionally biased region" description="Low complexity" evidence="1">
    <location>
        <begin position="83"/>
        <end position="126"/>
    </location>
</feature>
<dbReference type="Proteomes" id="UP001056855">
    <property type="component" value="Chromosome"/>
</dbReference>
<name>A0A9E7NA87_9EURY</name>